<organism evidence="3 4">
    <name type="scientific">Anaerostipes amylophilus</name>
    <dbReference type="NCBI Taxonomy" id="2981779"/>
    <lineage>
        <taxon>Bacteria</taxon>
        <taxon>Bacillati</taxon>
        <taxon>Bacillota</taxon>
        <taxon>Clostridia</taxon>
        <taxon>Lachnospirales</taxon>
        <taxon>Lachnospiraceae</taxon>
        <taxon>Anaerostipes</taxon>
    </lineage>
</organism>
<keyword evidence="4" id="KW-1185">Reference proteome</keyword>
<reference evidence="3 4" key="1">
    <citation type="submission" date="2024-04" db="EMBL/GenBank/DDBJ databases">
        <title>Human intestinal bacterial collection.</title>
        <authorList>
            <person name="Pauvert C."/>
            <person name="Hitch T.C.A."/>
            <person name="Clavel T."/>
        </authorList>
    </citation>
    <scope>NUCLEOTIDE SEQUENCE [LARGE SCALE GENOMIC DNA]</scope>
    <source>
        <strain evidence="3 4">CLA-AA-H249</strain>
    </source>
</reference>
<evidence type="ECO:0000256" key="1">
    <source>
        <dbReference type="SAM" id="Phobius"/>
    </source>
</evidence>
<dbReference type="EMBL" id="JBBNIN010000001">
    <property type="protein sequence ID" value="MEQ2709660.1"/>
    <property type="molecule type" value="Genomic_DNA"/>
</dbReference>
<keyword evidence="1" id="KW-0472">Membrane</keyword>
<feature type="transmembrane region" description="Helical" evidence="1">
    <location>
        <begin position="223"/>
        <end position="240"/>
    </location>
</feature>
<gene>
    <name evidence="3" type="ORF">AAAU51_00460</name>
</gene>
<dbReference type="RefSeq" id="WP_022375336.1">
    <property type="nucleotide sequence ID" value="NZ_JAOQJG010000005.1"/>
</dbReference>
<accession>A0ABV1IR13</accession>
<dbReference type="Proteomes" id="UP001482154">
    <property type="component" value="Unassembled WGS sequence"/>
</dbReference>
<keyword evidence="1" id="KW-0812">Transmembrane</keyword>
<keyword evidence="1" id="KW-1133">Transmembrane helix</keyword>
<protein>
    <submittedName>
        <fullName evidence="3">Uncharacterized protein</fullName>
    </submittedName>
</protein>
<proteinExistence type="predicted"/>
<evidence type="ECO:0000256" key="2">
    <source>
        <dbReference type="SAM" id="SignalP"/>
    </source>
</evidence>
<evidence type="ECO:0000313" key="4">
    <source>
        <dbReference type="Proteomes" id="UP001482154"/>
    </source>
</evidence>
<feature type="signal peptide" evidence="2">
    <location>
        <begin position="1"/>
        <end position="23"/>
    </location>
</feature>
<feature type="chain" id="PRO_5046003382" evidence="2">
    <location>
        <begin position="24"/>
        <end position="246"/>
    </location>
</feature>
<comment type="caution">
    <text evidence="3">The sequence shown here is derived from an EMBL/GenBank/DDBJ whole genome shotgun (WGS) entry which is preliminary data.</text>
</comment>
<name>A0ABV1IR13_9FIRM</name>
<sequence>MRRIIVCFICFFMMLGNIKLVSADTKINSIIKNKNQDVLFVGTISHISDNYFVIIAKDYINIESTAEAIGKRTENHRYVIMRNGGISYTSSYHGKTTLEEGDYVIASLKKTKGKWIISNGLYEVDNEDYQTLSVKPCDKSPDVQSIILKYFINSDGRMNKFSSLSNKNKVYYRGKKIYDARWNMKKYLTIEEIRNSEKLKQMDHKTSLVGDTEEKTSYKIRKWIMLAVDVLAVVMIVRLLKKRKKN</sequence>
<evidence type="ECO:0000313" key="3">
    <source>
        <dbReference type="EMBL" id="MEQ2709660.1"/>
    </source>
</evidence>
<keyword evidence="2" id="KW-0732">Signal</keyword>